<dbReference type="Gene3D" id="2.60.40.10">
    <property type="entry name" value="Immunoglobulins"/>
    <property type="match status" value="3"/>
</dbReference>
<evidence type="ECO:0000256" key="2">
    <source>
        <dbReference type="ARBA" id="ARBA00023136"/>
    </source>
</evidence>
<dbReference type="InterPro" id="IPR036179">
    <property type="entry name" value="Ig-like_dom_sf"/>
</dbReference>
<dbReference type="GO" id="GO:0098609">
    <property type="term" value="P:cell-cell adhesion"/>
    <property type="evidence" value="ECO:0007669"/>
    <property type="project" value="TreeGrafter"/>
</dbReference>
<evidence type="ECO:0000313" key="10">
    <source>
        <dbReference type="Proteomes" id="UP000829720"/>
    </source>
</evidence>
<dbReference type="Pfam" id="PF07686">
    <property type="entry name" value="V-set"/>
    <property type="match status" value="1"/>
</dbReference>
<dbReference type="SUPFAM" id="SSF48726">
    <property type="entry name" value="Immunoglobulin"/>
    <property type="match status" value="3"/>
</dbReference>
<evidence type="ECO:0000259" key="8">
    <source>
        <dbReference type="PROSITE" id="PS50835"/>
    </source>
</evidence>
<dbReference type="InterPro" id="IPR051275">
    <property type="entry name" value="Cell_adhesion_signaling"/>
</dbReference>
<evidence type="ECO:0000256" key="4">
    <source>
        <dbReference type="ARBA" id="ARBA00023180"/>
    </source>
</evidence>
<dbReference type="SMART" id="SM00409">
    <property type="entry name" value="IG"/>
    <property type="match status" value="3"/>
</dbReference>
<dbReference type="InterPro" id="IPR003597">
    <property type="entry name" value="Ig_C1-set"/>
</dbReference>
<dbReference type="Pfam" id="PF07654">
    <property type="entry name" value="C1-set"/>
    <property type="match status" value="1"/>
</dbReference>
<dbReference type="SMART" id="SM00407">
    <property type="entry name" value="IGc1"/>
    <property type="match status" value="1"/>
</dbReference>
<dbReference type="AlphaFoldDB" id="A0A8T3DAZ1"/>
<proteinExistence type="predicted"/>
<dbReference type="OrthoDB" id="10045578at2759"/>
<dbReference type="CDD" id="cd00098">
    <property type="entry name" value="IgC1"/>
    <property type="match status" value="1"/>
</dbReference>
<dbReference type="GO" id="GO:0005886">
    <property type="term" value="C:plasma membrane"/>
    <property type="evidence" value="ECO:0007669"/>
    <property type="project" value="TreeGrafter"/>
</dbReference>
<dbReference type="PROSITE" id="PS50835">
    <property type="entry name" value="IG_LIKE"/>
    <property type="match status" value="1"/>
</dbReference>
<dbReference type="InterPro" id="IPR003598">
    <property type="entry name" value="Ig_sub2"/>
</dbReference>
<dbReference type="InterPro" id="IPR007110">
    <property type="entry name" value="Ig-like_dom"/>
</dbReference>
<dbReference type="PANTHER" id="PTHR11640">
    <property type="entry name" value="NEPHRIN"/>
    <property type="match status" value="1"/>
</dbReference>
<accession>A0A8T3DAZ1</accession>
<evidence type="ECO:0000256" key="3">
    <source>
        <dbReference type="ARBA" id="ARBA00023157"/>
    </source>
</evidence>
<keyword evidence="5" id="KW-0393">Immunoglobulin domain</keyword>
<gene>
    <name evidence="9" type="ORF">AGOR_G00123810</name>
</gene>
<dbReference type="GO" id="GO:0005911">
    <property type="term" value="C:cell-cell junction"/>
    <property type="evidence" value="ECO:0007669"/>
    <property type="project" value="TreeGrafter"/>
</dbReference>
<feature type="signal peptide" evidence="7">
    <location>
        <begin position="1"/>
        <end position="23"/>
    </location>
</feature>
<keyword evidence="10" id="KW-1185">Reference proteome</keyword>
<feature type="domain" description="Ig-like" evidence="8">
    <location>
        <begin position="137"/>
        <end position="328"/>
    </location>
</feature>
<dbReference type="InterPro" id="IPR003599">
    <property type="entry name" value="Ig_sub"/>
</dbReference>
<evidence type="ECO:0000256" key="6">
    <source>
        <dbReference type="SAM" id="MobiDB-lite"/>
    </source>
</evidence>
<reference evidence="9" key="1">
    <citation type="submission" date="2021-01" db="EMBL/GenBank/DDBJ databases">
        <authorList>
            <person name="Zahm M."/>
            <person name="Roques C."/>
            <person name="Cabau C."/>
            <person name="Klopp C."/>
            <person name="Donnadieu C."/>
            <person name="Jouanno E."/>
            <person name="Lampietro C."/>
            <person name="Louis A."/>
            <person name="Herpin A."/>
            <person name="Echchiki A."/>
            <person name="Berthelot C."/>
            <person name="Parey E."/>
            <person name="Roest-Crollius H."/>
            <person name="Braasch I."/>
            <person name="Postlethwait J."/>
            <person name="Bobe J."/>
            <person name="Montfort J."/>
            <person name="Bouchez O."/>
            <person name="Begum T."/>
            <person name="Mejri S."/>
            <person name="Adams A."/>
            <person name="Chen W.-J."/>
            <person name="Guiguen Y."/>
        </authorList>
    </citation>
    <scope>NUCLEOTIDE SEQUENCE</scope>
    <source>
        <tissue evidence="9">Blood</tissue>
    </source>
</reference>
<organism evidence="9 10">
    <name type="scientific">Albula goreensis</name>
    <dbReference type="NCBI Taxonomy" id="1534307"/>
    <lineage>
        <taxon>Eukaryota</taxon>
        <taxon>Metazoa</taxon>
        <taxon>Chordata</taxon>
        <taxon>Craniata</taxon>
        <taxon>Vertebrata</taxon>
        <taxon>Euteleostomi</taxon>
        <taxon>Actinopterygii</taxon>
        <taxon>Neopterygii</taxon>
        <taxon>Teleostei</taxon>
        <taxon>Albuliformes</taxon>
        <taxon>Albulidae</taxon>
        <taxon>Albula</taxon>
    </lineage>
</organism>
<comment type="subcellular location">
    <subcellularLocation>
        <location evidence="1">Membrane</location>
        <topology evidence="1">Single-pass type I membrane protein</topology>
    </subcellularLocation>
</comment>
<dbReference type="PANTHER" id="PTHR11640:SF158">
    <property type="entry name" value="V-SET AND IMMUNOGLOBULIN DOMAIN-CONTAINING PROTEIN 10-LIKE 2"/>
    <property type="match status" value="1"/>
</dbReference>
<dbReference type="Proteomes" id="UP000829720">
    <property type="component" value="Unassembled WGS sequence"/>
</dbReference>
<dbReference type="Pfam" id="PF13927">
    <property type="entry name" value="Ig_3"/>
    <property type="match status" value="1"/>
</dbReference>
<keyword evidence="3" id="KW-1015">Disulfide bond</keyword>
<protein>
    <recommendedName>
        <fullName evidence="8">Ig-like domain-containing protein</fullName>
    </recommendedName>
</protein>
<feature type="chain" id="PRO_5035915910" description="Ig-like domain-containing protein" evidence="7">
    <location>
        <begin position="24"/>
        <end position="460"/>
    </location>
</feature>
<keyword evidence="4" id="KW-0325">Glycoprotein</keyword>
<evidence type="ECO:0000256" key="1">
    <source>
        <dbReference type="ARBA" id="ARBA00004479"/>
    </source>
</evidence>
<feature type="region of interest" description="Disordered" evidence="6">
    <location>
        <begin position="361"/>
        <end position="397"/>
    </location>
</feature>
<dbReference type="SMART" id="SM00408">
    <property type="entry name" value="IGc2"/>
    <property type="match status" value="1"/>
</dbReference>
<dbReference type="InterPro" id="IPR013783">
    <property type="entry name" value="Ig-like_fold"/>
</dbReference>
<keyword evidence="7" id="KW-0732">Signal</keyword>
<dbReference type="InterPro" id="IPR013106">
    <property type="entry name" value="Ig_V-set"/>
</dbReference>
<dbReference type="GO" id="GO:0050839">
    <property type="term" value="F:cell adhesion molecule binding"/>
    <property type="evidence" value="ECO:0007669"/>
    <property type="project" value="TreeGrafter"/>
</dbReference>
<evidence type="ECO:0000256" key="7">
    <source>
        <dbReference type="SAM" id="SignalP"/>
    </source>
</evidence>
<comment type="caution">
    <text evidence="9">The sequence shown here is derived from an EMBL/GenBank/DDBJ whole genome shotgun (WGS) entry which is preliminary data.</text>
</comment>
<evidence type="ECO:0000313" key="9">
    <source>
        <dbReference type="EMBL" id="KAI1893446.1"/>
    </source>
</evidence>
<dbReference type="EMBL" id="JAERUA010000011">
    <property type="protein sequence ID" value="KAI1893446.1"/>
    <property type="molecule type" value="Genomic_DNA"/>
</dbReference>
<name>A0A8T3DAZ1_9TELE</name>
<sequence>MSTRCWAPLVLIYMGWMMGRLDAADTIHLHQPPQTEAEMGHNVTVNCTFNYNGNTSDRMFGKFYVQNSHQKKEYPVDVMCQSAVSSDKPSACHLSHTIVNASPKDENVYLCEVKIPSSEGSIEVRGHGTNLSVYAEPSLTVIQPLSPLVSGSEATLECRVHGFYPQNPSVMWFHRGAPVPPSDITNHSTQNNDGTFTLHSRNKFSPTVEDHNTETVCQVSHPVWRYNKTASISLNVSYGPITVNVTSDTDAVTNGSVRVTNGSSLILRCVADGNPRPGTQWLGGSIKTAHHEETLHISAVKKEDGGVYLCVVKNEYGELNTSLTLLVTDRDSNDKVSNRGDKALYSLAVISIILADQGLQPQGQEPLHDDSGPTQDVTYAVPKSHKKKAKRQPAGQTGLEDPQLVYADILFPLAPQSVSAMDEVAMTIYSEVGKKKEHNANRRDQAAVLDSIYTLAELPS</sequence>
<evidence type="ECO:0000256" key="5">
    <source>
        <dbReference type="ARBA" id="ARBA00023319"/>
    </source>
</evidence>
<keyword evidence="2" id="KW-0472">Membrane</keyword>